<evidence type="ECO:0000256" key="14">
    <source>
        <dbReference type="SAM" id="Phobius"/>
    </source>
</evidence>
<comment type="similarity">
    <text evidence="2 13">Belongs to the sodium:solute symporter (SSF) (TC 2.A.21) family.</text>
</comment>
<feature type="transmembrane region" description="Helical" evidence="14">
    <location>
        <begin position="440"/>
        <end position="460"/>
    </location>
</feature>
<dbReference type="CDD" id="cd11493">
    <property type="entry name" value="SLC5sbd_NIS-like_u1"/>
    <property type="match status" value="1"/>
</dbReference>
<evidence type="ECO:0000256" key="13">
    <source>
        <dbReference type="RuleBase" id="RU362091"/>
    </source>
</evidence>
<evidence type="ECO:0000256" key="2">
    <source>
        <dbReference type="ARBA" id="ARBA00006434"/>
    </source>
</evidence>
<dbReference type="PANTHER" id="PTHR42985">
    <property type="entry name" value="SODIUM-COUPLED MONOCARBOXYLATE TRANSPORTER"/>
    <property type="match status" value="1"/>
</dbReference>
<evidence type="ECO:0000256" key="1">
    <source>
        <dbReference type="ARBA" id="ARBA00004651"/>
    </source>
</evidence>
<keyword evidence="16" id="KW-1185">Reference proteome</keyword>
<evidence type="ECO:0000256" key="11">
    <source>
        <dbReference type="ARBA" id="ARBA00023201"/>
    </source>
</evidence>
<dbReference type="EMBL" id="VDCH01000002">
    <property type="protein sequence ID" value="TNJ40085.1"/>
    <property type="molecule type" value="Genomic_DNA"/>
</dbReference>
<dbReference type="Gene3D" id="1.20.1730.10">
    <property type="entry name" value="Sodium/glucose cotransporter"/>
    <property type="match status" value="1"/>
</dbReference>
<dbReference type="OrthoDB" id="9803597at2"/>
<keyword evidence="4" id="KW-1003">Cell membrane</keyword>
<dbReference type="Proteomes" id="UP000308271">
    <property type="component" value="Unassembled WGS sequence"/>
</dbReference>
<evidence type="ECO:0000313" key="16">
    <source>
        <dbReference type="Proteomes" id="UP000308271"/>
    </source>
</evidence>
<organism evidence="15 16">
    <name type="scientific">Chlorobaculum thiosulfatiphilum</name>
    <name type="common">Chlorobium limicola f.sp. thiosulfatophilum</name>
    <dbReference type="NCBI Taxonomy" id="115852"/>
    <lineage>
        <taxon>Bacteria</taxon>
        <taxon>Pseudomonadati</taxon>
        <taxon>Chlorobiota</taxon>
        <taxon>Chlorobiia</taxon>
        <taxon>Chlorobiales</taxon>
        <taxon>Chlorobiaceae</taxon>
        <taxon>Chlorobaculum</taxon>
    </lineage>
</organism>
<proteinExistence type="inferred from homology"/>
<dbReference type="GO" id="GO:0098660">
    <property type="term" value="P:inorganic ion transmembrane transport"/>
    <property type="evidence" value="ECO:0007669"/>
    <property type="project" value="UniProtKB-ARBA"/>
</dbReference>
<dbReference type="InterPro" id="IPR001734">
    <property type="entry name" value="Na/solute_symporter"/>
</dbReference>
<keyword evidence="9 14" id="KW-0472">Membrane</keyword>
<evidence type="ECO:0000256" key="9">
    <source>
        <dbReference type="ARBA" id="ARBA00023136"/>
    </source>
</evidence>
<feature type="transmembrane region" description="Helical" evidence="14">
    <location>
        <begin position="383"/>
        <end position="405"/>
    </location>
</feature>
<comment type="subcellular location">
    <subcellularLocation>
        <location evidence="1">Cell membrane</location>
        <topology evidence="1">Multi-pass membrane protein</topology>
    </subcellularLocation>
</comment>
<evidence type="ECO:0000256" key="8">
    <source>
        <dbReference type="ARBA" id="ARBA00023065"/>
    </source>
</evidence>
<dbReference type="InterPro" id="IPR018212">
    <property type="entry name" value="Na/solute_symporter_CS"/>
</dbReference>
<evidence type="ECO:0000313" key="15">
    <source>
        <dbReference type="EMBL" id="TNJ40085.1"/>
    </source>
</evidence>
<feature type="transmembrane region" description="Helical" evidence="14">
    <location>
        <begin position="417"/>
        <end position="434"/>
    </location>
</feature>
<accession>A0A5C4SA25</accession>
<evidence type="ECO:0000256" key="7">
    <source>
        <dbReference type="ARBA" id="ARBA00023053"/>
    </source>
</evidence>
<dbReference type="Pfam" id="PF00474">
    <property type="entry name" value="SSF"/>
    <property type="match status" value="1"/>
</dbReference>
<feature type="transmembrane region" description="Helical" evidence="14">
    <location>
        <begin position="358"/>
        <end position="377"/>
    </location>
</feature>
<feature type="transmembrane region" description="Helical" evidence="14">
    <location>
        <begin position="6"/>
        <end position="22"/>
    </location>
</feature>
<dbReference type="GO" id="GO:0015293">
    <property type="term" value="F:symporter activity"/>
    <property type="evidence" value="ECO:0007669"/>
    <property type="project" value="TreeGrafter"/>
</dbReference>
<feature type="transmembrane region" description="Helical" evidence="14">
    <location>
        <begin position="42"/>
        <end position="67"/>
    </location>
</feature>
<feature type="transmembrane region" description="Helical" evidence="14">
    <location>
        <begin position="270"/>
        <end position="294"/>
    </location>
</feature>
<dbReference type="GO" id="GO:0015075">
    <property type="term" value="F:monoatomic ion transmembrane transporter activity"/>
    <property type="evidence" value="ECO:0007669"/>
    <property type="project" value="UniProtKB-ARBA"/>
</dbReference>
<feature type="transmembrane region" description="Helical" evidence="14">
    <location>
        <begin position="148"/>
        <end position="166"/>
    </location>
</feature>
<dbReference type="PROSITE" id="PS00456">
    <property type="entry name" value="NA_SOLUT_SYMP_1"/>
    <property type="match status" value="1"/>
</dbReference>
<keyword evidence="8" id="KW-0406">Ion transport</keyword>
<dbReference type="GO" id="GO:0005886">
    <property type="term" value="C:plasma membrane"/>
    <property type="evidence" value="ECO:0007669"/>
    <property type="project" value="UniProtKB-SubCell"/>
</dbReference>
<feature type="transmembrane region" description="Helical" evidence="14">
    <location>
        <begin position="306"/>
        <end position="330"/>
    </location>
</feature>
<reference evidence="15 16" key="1">
    <citation type="submission" date="2019-05" db="EMBL/GenBank/DDBJ databases">
        <title>Draft Whole-Genome sequence of the green sulfur bacterium Chlorobaculum thiosulfatiphilum DSM 249.</title>
        <authorList>
            <person name="Meyer T.E."/>
            <person name="Kyndt J.A."/>
        </authorList>
    </citation>
    <scope>NUCLEOTIDE SEQUENCE [LARGE SCALE GENOMIC DNA]</scope>
    <source>
        <strain evidence="15 16">DSM 249</strain>
    </source>
</reference>
<dbReference type="AlphaFoldDB" id="A0A5C4SA25"/>
<evidence type="ECO:0000256" key="12">
    <source>
        <dbReference type="ARBA" id="ARBA00036099"/>
    </source>
</evidence>
<keyword evidence="5 14" id="KW-0812">Transmembrane</keyword>
<name>A0A5C4SA25_CHLTI</name>
<evidence type="ECO:0000256" key="4">
    <source>
        <dbReference type="ARBA" id="ARBA00022475"/>
    </source>
</evidence>
<evidence type="ECO:0000256" key="10">
    <source>
        <dbReference type="ARBA" id="ARBA00023180"/>
    </source>
</evidence>
<sequence>MHPIDLAIVILFLVGNTLFGLWHGKSNKSTSDYFLGSHKLPWIASMFSIVASETSVLTFVSVPGVAYRGDWTFLQLAMGYIVGRILVSIILLPMYFKHGVSSIYEVIGIRFGVPMQKVASVVFLITRTLGDAIRFLAAGVVVQVVTGWSLPLSVIIIGTVTLVYTLSGGLKAVVWLESFQFGLYLLGGLVSVAFLFQSLDMPLSDVAVALFAAGKLKIIDPDPHIFTKPLAFFSAFIGGTLLSLSSHGVDFMMVQRVLGCRDLGAARKAMIGSGLFVLFQFSVFLLAGSLIWMFMHGVPMQKDREFAWFIVHYLPVGLKGLLVAGVLSAAMSTHSSAINSLASSTVNDILGGRTSLTVSRVISLAWAVVLIIIALLFDESNEAIVMLGLEIASFTYGGLLGLFLLSKSGRHYRSSSLIAGLLASIAVVFLLKFLGLAWTWYIAVSVTVNILTTAVVEALLPGKDSLARE</sequence>
<keyword evidence="10" id="KW-0325">Glycoprotein</keyword>
<feature type="transmembrane region" description="Helical" evidence="14">
    <location>
        <begin position="173"/>
        <end position="196"/>
    </location>
</feature>
<dbReference type="InterPro" id="IPR051163">
    <property type="entry name" value="Sodium:Solute_Symporter_SSF"/>
</dbReference>
<keyword evidence="3" id="KW-0813">Transport</keyword>
<keyword evidence="6 14" id="KW-1133">Transmembrane helix</keyword>
<dbReference type="RefSeq" id="WP_139456030.1">
    <property type="nucleotide sequence ID" value="NZ_VDCH01000002.1"/>
</dbReference>
<feature type="transmembrane region" description="Helical" evidence="14">
    <location>
        <begin position="73"/>
        <end position="96"/>
    </location>
</feature>
<dbReference type="PANTHER" id="PTHR42985:SF47">
    <property type="entry name" value="INTEGRAL MEMBRANE TRANSPORT PROTEIN"/>
    <property type="match status" value="1"/>
</dbReference>
<protein>
    <submittedName>
        <fullName evidence="15">Sodium:solute symporter</fullName>
    </submittedName>
</protein>
<evidence type="ECO:0000256" key="6">
    <source>
        <dbReference type="ARBA" id="ARBA00022989"/>
    </source>
</evidence>
<evidence type="ECO:0000256" key="5">
    <source>
        <dbReference type="ARBA" id="ARBA00022692"/>
    </source>
</evidence>
<comment type="catalytic activity">
    <reaction evidence="12">
        <text>iodide(out) + 2 Na(+)(out) = iodide(in) + 2 Na(+)(in)</text>
        <dbReference type="Rhea" id="RHEA:71207"/>
        <dbReference type="ChEBI" id="CHEBI:16382"/>
        <dbReference type="ChEBI" id="CHEBI:29101"/>
    </reaction>
</comment>
<dbReference type="PROSITE" id="PS50283">
    <property type="entry name" value="NA_SOLUT_SYMP_3"/>
    <property type="match status" value="1"/>
</dbReference>
<comment type="caution">
    <text evidence="15">The sequence shown here is derived from an EMBL/GenBank/DDBJ whole genome shotgun (WGS) entry which is preliminary data.</text>
</comment>
<evidence type="ECO:0000256" key="3">
    <source>
        <dbReference type="ARBA" id="ARBA00022448"/>
    </source>
</evidence>
<gene>
    <name evidence="15" type="ORF">FGF66_01990</name>
</gene>
<keyword evidence="7" id="KW-0915">Sodium</keyword>
<keyword evidence="11" id="KW-0739">Sodium transport</keyword>
<dbReference type="GO" id="GO:0006814">
    <property type="term" value="P:sodium ion transport"/>
    <property type="evidence" value="ECO:0007669"/>
    <property type="project" value="UniProtKB-KW"/>
</dbReference>
<feature type="transmembrane region" description="Helical" evidence="14">
    <location>
        <begin position="230"/>
        <end position="249"/>
    </location>
</feature>
<dbReference type="InterPro" id="IPR038377">
    <property type="entry name" value="Na/Glc_symporter_sf"/>
</dbReference>